<dbReference type="Proteomes" id="UP000789396">
    <property type="component" value="Unassembled WGS sequence"/>
</dbReference>
<dbReference type="OrthoDB" id="2439775at2759"/>
<proteinExistence type="predicted"/>
<sequence>PNRINLVPSGSSYSILNTSDTNTDTNNLFPDITVSQSIDVDSVTDNYFSHFWKSVEKAQSSSEVAVLRHRAGLIADFETLEKPLGMTREDRRYIYYIGKANYQVAWLEEAENYRSTHHALLG</sequence>
<comment type="caution">
    <text evidence="1">The sequence shown here is derived from an EMBL/GenBank/DDBJ whole genome shotgun (WGS) entry which is preliminary data.</text>
</comment>
<dbReference type="EMBL" id="CAJVPZ010000289">
    <property type="protein sequence ID" value="CAG8459936.1"/>
    <property type="molecule type" value="Genomic_DNA"/>
</dbReference>
<keyword evidence="2" id="KW-1185">Reference proteome</keyword>
<accession>A0A9N8YWA2</accession>
<gene>
    <name evidence="1" type="ORF">RFULGI_LOCUS637</name>
</gene>
<feature type="non-terminal residue" evidence="1">
    <location>
        <position position="122"/>
    </location>
</feature>
<protein>
    <submittedName>
        <fullName evidence="1">12582_t:CDS:1</fullName>
    </submittedName>
</protein>
<dbReference type="AlphaFoldDB" id="A0A9N8YWA2"/>
<reference evidence="1" key="1">
    <citation type="submission" date="2021-06" db="EMBL/GenBank/DDBJ databases">
        <authorList>
            <person name="Kallberg Y."/>
            <person name="Tangrot J."/>
            <person name="Rosling A."/>
        </authorList>
    </citation>
    <scope>NUCLEOTIDE SEQUENCE</scope>
    <source>
        <strain evidence="1">IN212</strain>
    </source>
</reference>
<name>A0A9N8YWA2_9GLOM</name>
<evidence type="ECO:0000313" key="1">
    <source>
        <dbReference type="EMBL" id="CAG8459936.1"/>
    </source>
</evidence>
<evidence type="ECO:0000313" key="2">
    <source>
        <dbReference type="Proteomes" id="UP000789396"/>
    </source>
</evidence>
<organism evidence="1 2">
    <name type="scientific">Racocetra fulgida</name>
    <dbReference type="NCBI Taxonomy" id="60492"/>
    <lineage>
        <taxon>Eukaryota</taxon>
        <taxon>Fungi</taxon>
        <taxon>Fungi incertae sedis</taxon>
        <taxon>Mucoromycota</taxon>
        <taxon>Glomeromycotina</taxon>
        <taxon>Glomeromycetes</taxon>
        <taxon>Diversisporales</taxon>
        <taxon>Gigasporaceae</taxon>
        <taxon>Racocetra</taxon>
    </lineage>
</organism>